<dbReference type="Proteomes" id="UP000183508">
    <property type="component" value="Unassembled WGS sequence"/>
</dbReference>
<sequence>MSASTKAEQLLQRMNRRTTNTASSVDEGIDQKKDILETIVGAVGVPDESVQGPAVVDQVQPPIETTTDRAESLASVALTGSDDKTQVEVNSTFENGMGHQEVKETSDIDLSKGLASIADQVVREIKSKKTKKDTHRKATYELPIELLERFDRIASLMKEPRGFKERTIQHLLERFCDEMEVQLQARQKQHRRKP</sequence>
<dbReference type="RefSeq" id="WP_139234708.1">
    <property type="nucleotide sequence ID" value="NZ_FPBV01000015.1"/>
</dbReference>
<proteinExistence type="predicted"/>
<name>A0A1I7KCR3_9BACL</name>
<evidence type="ECO:0000256" key="1">
    <source>
        <dbReference type="SAM" id="MobiDB-lite"/>
    </source>
</evidence>
<protein>
    <submittedName>
        <fullName evidence="2">Uncharacterized protein</fullName>
    </submittedName>
</protein>
<dbReference type="AlphaFoldDB" id="A0A1I7KCR3"/>
<evidence type="ECO:0000313" key="2">
    <source>
        <dbReference type="EMBL" id="SFU95189.1"/>
    </source>
</evidence>
<keyword evidence="3" id="KW-1185">Reference proteome</keyword>
<evidence type="ECO:0000313" key="3">
    <source>
        <dbReference type="Proteomes" id="UP000183508"/>
    </source>
</evidence>
<dbReference type="EMBL" id="FPBV01000015">
    <property type="protein sequence ID" value="SFU95189.1"/>
    <property type="molecule type" value="Genomic_DNA"/>
</dbReference>
<gene>
    <name evidence="2" type="ORF">SAMN05421543_11534</name>
</gene>
<reference evidence="3" key="1">
    <citation type="submission" date="2016-10" db="EMBL/GenBank/DDBJ databases">
        <authorList>
            <person name="Varghese N."/>
        </authorList>
    </citation>
    <scope>NUCLEOTIDE SEQUENCE [LARGE SCALE GENOMIC DNA]</scope>
    <source>
        <strain evidence="3">DSM 17980</strain>
    </source>
</reference>
<organism evidence="2 3">
    <name type="scientific">Alicyclobacillus macrosporangiidus</name>
    <dbReference type="NCBI Taxonomy" id="392015"/>
    <lineage>
        <taxon>Bacteria</taxon>
        <taxon>Bacillati</taxon>
        <taxon>Bacillota</taxon>
        <taxon>Bacilli</taxon>
        <taxon>Bacillales</taxon>
        <taxon>Alicyclobacillaceae</taxon>
        <taxon>Alicyclobacillus</taxon>
    </lineage>
</organism>
<accession>A0A1I7KCR3</accession>
<feature type="region of interest" description="Disordered" evidence="1">
    <location>
        <begin position="1"/>
        <end position="26"/>
    </location>
</feature>